<feature type="transmembrane region" description="Helical" evidence="5">
    <location>
        <begin position="392"/>
        <end position="414"/>
    </location>
</feature>
<evidence type="ECO:0000256" key="3">
    <source>
        <dbReference type="ARBA" id="ARBA00022989"/>
    </source>
</evidence>
<feature type="transmembrane region" description="Helical" evidence="5">
    <location>
        <begin position="363"/>
        <end position="386"/>
    </location>
</feature>
<reference evidence="8" key="1">
    <citation type="submission" date="2020-07" db="EMBL/GenBank/DDBJ databases">
        <title>Complete genome sequencing of Clostridia bacterium strain 12CBH8.</title>
        <authorList>
            <person name="Sakamoto M."/>
            <person name="Murakami T."/>
            <person name="Mori H."/>
        </authorList>
    </citation>
    <scope>NUCLEOTIDE SEQUENCE [LARGE SCALE GENOMIC DNA]</scope>
    <source>
        <strain evidence="8">12CBH8</strain>
    </source>
</reference>
<dbReference type="GO" id="GO:0005886">
    <property type="term" value="C:plasma membrane"/>
    <property type="evidence" value="ECO:0007669"/>
    <property type="project" value="UniProtKB-SubCell"/>
</dbReference>
<keyword evidence="8" id="KW-1185">Reference proteome</keyword>
<keyword evidence="2 5" id="KW-0812">Transmembrane</keyword>
<keyword evidence="5" id="KW-0813">Transport</keyword>
<organism evidence="7 8">
    <name type="scientific">Solibaculum mannosilyticum</name>
    <dbReference type="NCBI Taxonomy" id="2780922"/>
    <lineage>
        <taxon>Bacteria</taxon>
        <taxon>Bacillati</taxon>
        <taxon>Bacillota</taxon>
        <taxon>Clostridia</taxon>
        <taxon>Eubacteriales</taxon>
        <taxon>Oscillospiraceae</taxon>
        <taxon>Solibaculum</taxon>
    </lineage>
</organism>
<dbReference type="SUPFAM" id="SSF161098">
    <property type="entry name" value="MetI-like"/>
    <property type="match status" value="2"/>
</dbReference>
<dbReference type="Gene3D" id="1.10.3720.10">
    <property type="entry name" value="MetI-like"/>
    <property type="match status" value="2"/>
</dbReference>
<sequence length="538" mass="60003">MNNKKFFSLKSLLLIYLLVTIAFPVLILFSSIRGEHIQSVFSSQQFWPMLQNSLITTLSATVISVTLSFFLAWLLNRSNIRFKSIFVVLFTIPMLIPSISHGMGLVLLFGDNGLITNLLGINIGLYGYPGIIMGSVLYSFPVSFLMFHDSFQYEDYTIYEAASVLGLSKWKQFLTITMPSMRRTMLSAVLAVFTMVFTDYGVPLMTGGTDMTLPVYMYREVIGMMNFSNGAVIGILLLLPAVAAFLLDLKNSGINASSSTVTKSYLIEPNKKRDILVYVIFGVVLILICLPIIAFICLSFVEQYPIDMSFSLDTITKLFSDGIGMYFINSLAIALLTALFGTCLSYFSAYITARSKKSISNKMLHFISMLSLAVPGIVLGLSFALTFKNMPFYSTIFILVLVNIVHFFSSPYLLAYNSLSKFNPNLEDVSQTLGISRFKMLFSVYIPCTKATIVEMYSYFFVNAMITISAVSFLVNFRTMPLALLIPQLESQSFIEGTALVSLLILVINLIGKAIVFFVKRSISKGENQNSNLLSERD</sequence>
<feature type="transmembrane region" description="Helical" evidence="5">
    <location>
        <begin position="497"/>
        <end position="519"/>
    </location>
</feature>
<feature type="transmembrane region" description="Helical" evidence="5">
    <location>
        <begin position="86"/>
        <end position="108"/>
    </location>
</feature>
<feature type="transmembrane region" description="Helical" evidence="5">
    <location>
        <begin position="222"/>
        <end position="247"/>
    </location>
</feature>
<keyword evidence="3 5" id="KW-1133">Transmembrane helix</keyword>
<feature type="transmembrane region" description="Helical" evidence="5">
    <location>
        <begin position="326"/>
        <end position="351"/>
    </location>
</feature>
<evidence type="ECO:0000313" key="8">
    <source>
        <dbReference type="Proteomes" id="UP000593890"/>
    </source>
</evidence>
<dbReference type="InterPro" id="IPR035906">
    <property type="entry name" value="MetI-like_sf"/>
</dbReference>
<feature type="transmembrane region" description="Helical" evidence="5">
    <location>
        <begin position="12"/>
        <end position="32"/>
    </location>
</feature>
<dbReference type="GO" id="GO:0055085">
    <property type="term" value="P:transmembrane transport"/>
    <property type="evidence" value="ECO:0007669"/>
    <property type="project" value="InterPro"/>
</dbReference>
<feature type="transmembrane region" description="Helical" evidence="5">
    <location>
        <begin position="128"/>
        <end position="147"/>
    </location>
</feature>
<feature type="domain" description="ABC transmembrane type-1" evidence="6">
    <location>
        <begin position="327"/>
        <end position="516"/>
    </location>
</feature>
<evidence type="ECO:0000256" key="4">
    <source>
        <dbReference type="ARBA" id="ARBA00023136"/>
    </source>
</evidence>
<gene>
    <name evidence="7" type="ORF">C12CBH8_18300</name>
</gene>
<feature type="domain" description="ABC transmembrane type-1" evidence="6">
    <location>
        <begin position="50"/>
        <end position="248"/>
    </location>
</feature>
<dbReference type="EMBL" id="AP023321">
    <property type="protein sequence ID" value="BCI61191.1"/>
    <property type="molecule type" value="Genomic_DNA"/>
</dbReference>
<evidence type="ECO:0000259" key="6">
    <source>
        <dbReference type="PROSITE" id="PS50928"/>
    </source>
</evidence>
<evidence type="ECO:0000256" key="5">
    <source>
        <dbReference type="RuleBase" id="RU363032"/>
    </source>
</evidence>
<comment type="similarity">
    <text evidence="5">Belongs to the binding-protein-dependent transport system permease family.</text>
</comment>
<feature type="transmembrane region" description="Helical" evidence="5">
    <location>
        <begin position="184"/>
        <end position="202"/>
    </location>
</feature>
<dbReference type="PANTHER" id="PTHR43496">
    <property type="entry name" value="PROTEIN LPLB"/>
    <property type="match status" value="1"/>
</dbReference>
<dbReference type="KEGG" id="sman:C12CBH8_18300"/>
<dbReference type="Pfam" id="PF00528">
    <property type="entry name" value="BPD_transp_1"/>
    <property type="match status" value="2"/>
</dbReference>
<dbReference type="CDD" id="cd06261">
    <property type="entry name" value="TM_PBP2"/>
    <property type="match status" value="2"/>
</dbReference>
<feature type="transmembrane region" description="Helical" evidence="5">
    <location>
        <begin position="275"/>
        <end position="301"/>
    </location>
</feature>
<dbReference type="InterPro" id="IPR000515">
    <property type="entry name" value="MetI-like"/>
</dbReference>
<evidence type="ECO:0000313" key="7">
    <source>
        <dbReference type="EMBL" id="BCI61191.1"/>
    </source>
</evidence>
<evidence type="ECO:0000256" key="1">
    <source>
        <dbReference type="ARBA" id="ARBA00004141"/>
    </source>
</evidence>
<comment type="subcellular location">
    <subcellularLocation>
        <location evidence="5">Cell membrane</location>
        <topology evidence="5">Multi-pass membrane protein</topology>
    </subcellularLocation>
    <subcellularLocation>
        <location evidence="1">Membrane</location>
        <topology evidence="1">Multi-pass membrane protein</topology>
    </subcellularLocation>
</comment>
<accession>A0A7I8D2Z7</accession>
<dbReference type="Proteomes" id="UP000593890">
    <property type="component" value="Chromosome"/>
</dbReference>
<proteinExistence type="inferred from homology"/>
<dbReference type="RefSeq" id="WP_215533101.1">
    <property type="nucleotide sequence ID" value="NZ_AP023321.1"/>
</dbReference>
<dbReference type="AlphaFoldDB" id="A0A7I8D2Z7"/>
<protein>
    <submittedName>
        <fullName evidence="7">Phosphonate ABC transporter permease</fullName>
    </submittedName>
</protein>
<keyword evidence="4 5" id="KW-0472">Membrane</keyword>
<feature type="transmembrane region" description="Helical" evidence="5">
    <location>
        <begin position="52"/>
        <end position="74"/>
    </location>
</feature>
<feature type="transmembrane region" description="Helical" evidence="5">
    <location>
        <begin position="459"/>
        <end position="477"/>
    </location>
</feature>
<dbReference type="PROSITE" id="PS50928">
    <property type="entry name" value="ABC_TM1"/>
    <property type="match status" value="2"/>
</dbReference>
<dbReference type="PANTHER" id="PTHR43496:SF1">
    <property type="entry name" value="POLYGALACTURONAN_RHAMNOGALACTURONAN TRANSPORT SYSTEM PERMEASE PROTEIN YTEP"/>
    <property type="match status" value="1"/>
</dbReference>
<evidence type="ECO:0000256" key="2">
    <source>
        <dbReference type="ARBA" id="ARBA00022692"/>
    </source>
</evidence>
<name>A0A7I8D2Z7_9FIRM</name>